<keyword evidence="2" id="KW-0732">Signal</keyword>
<feature type="signal peptide" evidence="2">
    <location>
        <begin position="1"/>
        <end position="20"/>
    </location>
</feature>
<evidence type="ECO:0000313" key="3">
    <source>
        <dbReference type="EMBL" id="VVC30890.1"/>
    </source>
</evidence>
<gene>
    <name evidence="3" type="ORF">CINCED_3A011196</name>
</gene>
<feature type="region of interest" description="Disordered" evidence="1">
    <location>
        <begin position="364"/>
        <end position="398"/>
    </location>
</feature>
<dbReference type="OrthoDB" id="8195535at2759"/>
<reference evidence="3 4" key="1">
    <citation type="submission" date="2019-08" db="EMBL/GenBank/DDBJ databases">
        <authorList>
            <person name="Alioto T."/>
            <person name="Alioto T."/>
            <person name="Gomez Garrido J."/>
        </authorList>
    </citation>
    <scope>NUCLEOTIDE SEQUENCE [LARGE SCALE GENOMIC DNA]</scope>
</reference>
<feature type="chain" id="PRO_5022675825" evidence="2">
    <location>
        <begin position="21"/>
        <end position="572"/>
    </location>
</feature>
<sequence length="572" mass="61398">MKIFVLTIVIFALNGYVTRASSLDPTETFEMEDMMNNSNEDTRNKRSGSIFSSLMNKKLKLLGSLSGSSSSKSMGHPSGHSGHFEQPPLSYHTKSFDLWGVKKAIFSSVLQAAKAITGGVIALKGQLIKAKGHVVVAKGKLLQNKGQAISNFGQTIATHAFDEHHEQPPPAHSSVGLYNHLPATPVHQPTSYGAPSAMGYQEQVYSNNGYQPDAGYHGSPRYPTAPASTGYEGGASDYSGLGGGNGYSGKRAVQNDGHKPSMNQLTGALEKDTVRAGLLLFKPIKLPHGTTGGGSSAFQNSGLEHLFSQRPADVGKIFSLQNYKTAASQETINLPSPFPGFQGTPTQNGGGYSSYQAPTYVMQQNTGYPSQGADYPQFPPNSAGGTSDSGERVSAAPNQYNGYGFQGYKSQESTIGQELGSQTGGGFSGHQLQSYSQENGYDQNESASVSQEHDAQATYTVSRSAESPRKPKPSNTGAAFTKSERFVADFFLPTTPKDNSDRHTYTKKRSVAKNGELATLESVEPASIVPLTYDSDTSRAAEEQAKLKQTVQRFFSILQQQRCKYNHYTAVP</sequence>
<evidence type="ECO:0000313" key="4">
    <source>
        <dbReference type="Proteomes" id="UP000325440"/>
    </source>
</evidence>
<proteinExistence type="predicted"/>
<feature type="region of interest" description="Disordered" evidence="1">
    <location>
        <begin position="65"/>
        <end position="86"/>
    </location>
</feature>
<organism evidence="3 4">
    <name type="scientific">Cinara cedri</name>
    <dbReference type="NCBI Taxonomy" id="506608"/>
    <lineage>
        <taxon>Eukaryota</taxon>
        <taxon>Metazoa</taxon>
        <taxon>Ecdysozoa</taxon>
        <taxon>Arthropoda</taxon>
        <taxon>Hexapoda</taxon>
        <taxon>Insecta</taxon>
        <taxon>Pterygota</taxon>
        <taxon>Neoptera</taxon>
        <taxon>Paraneoptera</taxon>
        <taxon>Hemiptera</taxon>
        <taxon>Sternorrhyncha</taxon>
        <taxon>Aphidomorpha</taxon>
        <taxon>Aphidoidea</taxon>
        <taxon>Aphididae</taxon>
        <taxon>Lachninae</taxon>
        <taxon>Cinara</taxon>
    </lineage>
</organism>
<dbReference type="Proteomes" id="UP000325440">
    <property type="component" value="Unassembled WGS sequence"/>
</dbReference>
<dbReference type="AlphaFoldDB" id="A0A5E4MF37"/>
<protein>
    <submittedName>
        <fullName evidence="3">Uncharacterized protein</fullName>
    </submittedName>
</protein>
<feature type="compositionally biased region" description="Polar residues" evidence="1">
    <location>
        <begin position="430"/>
        <end position="450"/>
    </location>
</feature>
<dbReference type="EMBL" id="CABPRJ010000547">
    <property type="protein sequence ID" value="VVC30890.1"/>
    <property type="molecule type" value="Genomic_DNA"/>
</dbReference>
<name>A0A5E4MF37_9HEMI</name>
<accession>A0A5E4MF37</accession>
<evidence type="ECO:0000256" key="1">
    <source>
        <dbReference type="SAM" id="MobiDB-lite"/>
    </source>
</evidence>
<feature type="region of interest" description="Disordered" evidence="1">
    <location>
        <begin position="416"/>
        <end position="479"/>
    </location>
</feature>
<feature type="compositionally biased region" description="Low complexity" evidence="1">
    <location>
        <begin position="65"/>
        <end position="81"/>
    </location>
</feature>
<evidence type="ECO:0000256" key="2">
    <source>
        <dbReference type="SAM" id="SignalP"/>
    </source>
</evidence>
<keyword evidence="4" id="KW-1185">Reference proteome</keyword>